<dbReference type="PANTHER" id="PTHR46033:SF8">
    <property type="entry name" value="PROTEIN MAINTENANCE OF MERISTEMS-LIKE"/>
    <property type="match status" value="1"/>
</dbReference>
<feature type="non-terminal residue" evidence="2">
    <location>
        <position position="1"/>
    </location>
</feature>
<name>A0A7J7P3C6_9MAGN</name>
<dbReference type="InterPro" id="IPR044824">
    <property type="entry name" value="MAIN-like"/>
</dbReference>
<evidence type="ECO:0000313" key="2">
    <source>
        <dbReference type="EMBL" id="KAF6173956.1"/>
    </source>
</evidence>
<dbReference type="OrthoDB" id="1937804at2759"/>
<evidence type="ECO:0000313" key="3">
    <source>
        <dbReference type="Proteomes" id="UP000541444"/>
    </source>
</evidence>
<organism evidence="2 3">
    <name type="scientific">Kingdonia uniflora</name>
    <dbReference type="NCBI Taxonomy" id="39325"/>
    <lineage>
        <taxon>Eukaryota</taxon>
        <taxon>Viridiplantae</taxon>
        <taxon>Streptophyta</taxon>
        <taxon>Embryophyta</taxon>
        <taxon>Tracheophyta</taxon>
        <taxon>Spermatophyta</taxon>
        <taxon>Magnoliopsida</taxon>
        <taxon>Ranunculales</taxon>
        <taxon>Circaeasteraceae</taxon>
        <taxon>Kingdonia</taxon>
    </lineage>
</organism>
<gene>
    <name evidence="2" type="ORF">GIB67_039907</name>
</gene>
<proteinExistence type="predicted"/>
<keyword evidence="3" id="KW-1185">Reference proteome</keyword>
<reference evidence="2 3" key="1">
    <citation type="journal article" date="2020" name="IScience">
        <title>Genome Sequencing of the Endangered Kingdonia uniflora (Circaeasteraceae, Ranunculales) Reveals Potential Mechanisms of Evolutionary Specialization.</title>
        <authorList>
            <person name="Sun Y."/>
            <person name="Deng T."/>
            <person name="Zhang A."/>
            <person name="Moore M.J."/>
            <person name="Landis J.B."/>
            <person name="Lin N."/>
            <person name="Zhang H."/>
            <person name="Zhang X."/>
            <person name="Huang J."/>
            <person name="Zhang X."/>
            <person name="Sun H."/>
            <person name="Wang H."/>
        </authorList>
    </citation>
    <scope>NUCLEOTIDE SEQUENCE [LARGE SCALE GENOMIC DNA]</scope>
    <source>
        <strain evidence="2">TB1705</strain>
        <tissue evidence="2">Leaf</tissue>
    </source>
</reference>
<dbReference type="Pfam" id="PF10536">
    <property type="entry name" value="PMD"/>
    <property type="match status" value="1"/>
</dbReference>
<dbReference type="GO" id="GO:0010073">
    <property type="term" value="P:meristem maintenance"/>
    <property type="evidence" value="ECO:0007669"/>
    <property type="project" value="InterPro"/>
</dbReference>
<dbReference type="InterPro" id="IPR019557">
    <property type="entry name" value="AminoTfrase-like_pln_mobile"/>
</dbReference>
<sequence length="176" mass="20232">MGKDTFTSPLPLLLTVDDLVPTPNDLHRVDVLLENLAHISIGSKDKLNNDSRLVHALVERWWPSTQTFHFPCGELSFTQLDYVMQTAHPCGIKINLPYDDKYSNVDEASKLLSQITNNYIKYRNITLVFLKMYMRNLDSRETNYTYNLQLEIVYARGLAAYMMGNLFFTNNSTSLA</sequence>
<comment type="caution">
    <text evidence="2">The sequence shown here is derived from an EMBL/GenBank/DDBJ whole genome shotgun (WGS) entry which is preliminary data.</text>
</comment>
<feature type="domain" description="Aminotransferase-like plant mobile" evidence="1">
    <location>
        <begin position="40"/>
        <end position="168"/>
    </location>
</feature>
<dbReference type="EMBL" id="JACGCM010000309">
    <property type="protein sequence ID" value="KAF6173956.1"/>
    <property type="molecule type" value="Genomic_DNA"/>
</dbReference>
<protein>
    <recommendedName>
        <fullName evidence="1">Aminotransferase-like plant mobile domain-containing protein</fullName>
    </recommendedName>
</protein>
<dbReference type="AlphaFoldDB" id="A0A7J7P3C6"/>
<dbReference type="Proteomes" id="UP000541444">
    <property type="component" value="Unassembled WGS sequence"/>
</dbReference>
<evidence type="ECO:0000259" key="1">
    <source>
        <dbReference type="Pfam" id="PF10536"/>
    </source>
</evidence>
<dbReference type="PANTHER" id="PTHR46033">
    <property type="entry name" value="PROTEIN MAIN-LIKE 2"/>
    <property type="match status" value="1"/>
</dbReference>
<accession>A0A7J7P3C6</accession>